<proteinExistence type="predicted"/>
<dbReference type="AlphaFoldDB" id="W6YZ74"/>
<feature type="compositionally biased region" description="Basic and acidic residues" evidence="1">
    <location>
        <begin position="114"/>
        <end position="133"/>
    </location>
</feature>
<sequence>MAPKQQDEDPEKNAYKKLSMNGVLRPMAKRAGFKNFNRWNQDQLVDIFLEYDRVNQTRIRDLPEGYIASSADIDAQHALVDRLIKGNKLNPPVPKRKNEDDMETRKLKRAKVSSGDDDHVSSSDSGKSNDKRAPGGVAGTKGVSKTGSKAIRVQEKSKQVKKPATTKPAATKPRSRQASTRKPPQNKKNMDVGNPQDTESQDPSASAAHQPFVAPGANPGDDDDSSDSDGSDSGDDNGDDAVDGEDIEESVEDPEVEEISKAPPKSVAISMSIATSTSKGKSISKGKGQAEVKPKPLGLHHGIRKIGRFTSSDWDPLDESIPNSRLTWYEQEQRFRAQQEKARKEAGEKRLPHNEGEELEEEPKKEWDWKKQLRRRG</sequence>
<organism evidence="2 3">
    <name type="scientific">Cochliobolus carbonum (strain 26-R-13)</name>
    <name type="common">Maize leaf spot fungus</name>
    <name type="synonym">Bipolaris zeicola</name>
    <dbReference type="NCBI Taxonomy" id="930089"/>
    <lineage>
        <taxon>Eukaryota</taxon>
        <taxon>Fungi</taxon>
        <taxon>Dikarya</taxon>
        <taxon>Ascomycota</taxon>
        <taxon>Pezizomycotina</taxon>
        <taxon>Dothideomycetes</taxon>
        <taxon>Pleosporomycetidae</taxon>
        <taxon>Pleosporales</taxon>
        <taxon>Pleosporineae</taxon>
        <taxon>Pleosporaceae</taxon>
        <taxon>Bipolaris</taxon>
    </lineage>
</organism>
<dbReference type="GeneID" id="19145088"/>
<dbReference type="RefSeq" id="XP_007708897.1">
    <property type="nucleotide sequence ID" value="XM_007710707.1"/>
</dbReference>
<protein>
    <submittedName>
        <fullName evidence="2">Uncharacterized protein</fullName>
    </submittedName>
</protein>
<feature type="region of interest" description="Disordered" evidence="1">
    <location>
        <begin position="334"/>
        <end position="377"/>
    </location>
</feature>
<evidence type="ECO:0000256" key="1">
    <source>
        <dbReference type="SAM" id="MobiDB-lite"/>
    </source>
</evidence>
<feature type="compositionally biased region" description="Basic and acidic residues" evidence="1">
    <location>
        <begin position="96"/>
        <end position="105"/>
    </location>
</feature>
<name>W6YZ74_COCC2</name>
<reference evidence="2 3" key="1">
    <citation type="journal article" date="2013" name="PLoS Genet.">
        <title>Comparative genome structure, secondary metabolite, and effector coding capacity across Cochliobolus pathogens.</title>
        <authorList>
            <person name="Condon B.J."/>
            <person name="Leng Y."/>
            <person name="Wu D."/>
            <person name="Bushley K.E."/>
            <person name="Ohm R.A."/>
            <person name="Otillar R."/>
            <person name="Martin J."/>
            <person name="Schackwitz W."/>
            <person name="Grimwood J."/>
            <person name="MohdZainudin N."/>
            <person name="Xue C."/>
            <person name="Wang R."/>
            <person name="Manning V.A."/>
            <person name="Dhillon B."/>
            <person name="Tu Z.J."/>
            <person name="Steffenson B.J."/>
            <person name="Salamov A."/>
            <person name="Sun H."/>
            <person name="Lowry S."/>
            <person name="LaButti K."/>
            <person name="Han J."/>
            <person name="Copeland A."/>
            <person name="Lindquist E."/>
            <person name="Barry K."/>
            <person name="Schmutz J."/>
            <person name="Baker S.E."/>
            <person name="Ciuffetti L.M."/>
            <person name="Grigoriev I.V."/>
            <person name="Zhong S."/>
            <person name="Turgeon B.G."/>
        </authorList>
    </citation>
    <scope>NUCLEOTIDE SEQUENCE [LARGE SCALE GENOMIC DNA]</scope>
    <source>
        <strain evidence="2 3">26-R-13</strain>
    </source>
</reference>
<feature type="compositionally biased region" description="Low complexity" evidence="1">
    <location>
        <begin position="162"/>
        <end position="172"/>
    </location>
</feature>
<feature type="region of interest" description="Disordered" evidence="1">
    <location>
        <begin position="86"/>
        <end position="299"/>
    </location>
</feature>
<feature type="compositionally biased region" description="Basic and acidic residues" evidence="1">
    <location>
        <begin position="334"/>
        <end position="371"/>
    </location>
</feature>
<dbReference type="EMBL" id="KI964558">
    <property type="protein sequence ID" value="EUC36711.1"/>
    <property type="molecule type" value="Genomic_DNA"/>
</dbReference>
<dbReference type="HOGENOM" id="CLU_733588_0_0_1"/>
<feature type="compositionally biased region" description="Polar residues" evidence="1">
    <location>
        <begin position="195"/>
        <end position="204"/>
    </location>
</feature>
<feature type="compositionally biased region" description="Acidic residues" evidence="1">
    <location>
        <begin position="220"/>
        <end position="257"/>
    </location>
</feature>
<keyword evidence="3" id="KW-1185">Reference proteome</keyword>
<feature type="compositionally biased region" description="Polar residues" evidence="1">
    <location>
        <begin position="176"/>
        <end position="187"/>
    </location>
</feature>
<dbReference type="KEGG" id="bze:COCCADRAFT_2192"/>
<evidence type="ECO:0000313" key="3">
    <source>
        <dbReference type="Proteomes" id="UP000053841"/>
    </source>
</evidence>
<dbReference type="OrthoDB" id="3695199at2759"/>
<gene>
    <name evidence="2" type="ORF">COCCADRAFT_2192</name>
</gene>
<feature type="compositionally biased region" description="Low complexity" evidence="1">
    <location>
        <begin position="272"/>
        <end position="287"/>
    </location>
</feature>
<evidence type="ECO:0000313" key="2">
    <source>
        <dbReference type="EMBL" id="EUC36711.1"/>
    </source>
</evidence>
<accession>W6YZ74</accession>
<dbReference type="Proteomes" id="UP000053841">
    <property type="component" value="Unassembled WGS sequence"/>
</dbReference>